<comment type="caution">
    <text evidence="2">The sequence shown here is derived from an EMBL/GenBank/DDBJ whole genome shotgun (WGS) entry which is preliminary data.</text>
</comment>
<evidence type="ECO:0000256" key="1">
    <source>
        <dbReference type="SAM" id="MobiDB-lite"/>
    </source>
</evidence>
<dbReference type="EMBL" id="JBDFQZ010000014">
    <property type="protein sequence ID" value="KAK9665333.1"/>
    <property type="molecule type" value="Genomic_DNA"/>
</dbReference>
<accession>A0AAW1GQQ0</accession>
<gene>
    <name evidence="2" type="ORF">RND81_14G105200</name>
</gene>
<organism evidence="2 3">
    <name type="scientific">Saponaria officinalis</name>
    <name type="common">Common soapwort</name>
    <name type="synonym">Lychnis saponaria</name>
    <dbReference type="NCBI Taxonomy" id="3572"/>
    <lineage>
        <taxon>Eukaryota</taxon>
        <taxon>Viridiplantae</taxon>
        <taxon>Streptophyta</taxon>
        <taxon>Embryophyta</taxon>
        <taxon>Tracheophyta</taxon>
        <taxon>Spermatophyta</taxon>
        <taxon>Magnoliopsida</taxon>
        <taxon>eudicotyledons</taxon>
        <taxon>Gunneridae</taxon>
        <taxon>Pentapetalae</taxon>
        <taxon>Caryophyllales</taxon>
        <taxon>Caryophyllaceae</taxon>
        <taxon>Caryophylleae</taxon>
        <taxon>Saponaria</taxon>
    </lineage>
</organism>
<feature type="compositionally biased region" description="Basic and acidic residues" evidence="1">
    <location>
        <begin position="71"/>
        <end position="80"/>
    </location>
</feature>
<evidence type="ECO:0000313" key="2">
    <source>
        <dbReference type="EMBL" id="KAK9665333.1"/>
    </source>
</evidence>
<sequence length="174" mass="19821">MDHDLWNILSAHMFKDYTSNLETMSDSGINNTQVNHRNKWRRIMGMSKFTTNKMRKRIWQQKTLNGNKRKALSEPERIEGEALEDDADSRVGKLPQTRYFQGLQRKRHCRQDIGECSKQGTSADFMMEFRDEPVPRGVQAVEEEELAILTPSPLADGISGGVAGIDLTQSPPVE</sequence>
<keyword evidence="3" id="KW-1185">Reference proteome</keyword>
<name>A0AAW1GQQ0_SAPOF</name>
<proteinExistence type="predicted"/>
<dbReference type="Proteomes" id="UP001443914">
    <property type="component" value="Unassembled WGS sequence"/>
</dbReference>
<evidence type="ECO:0000313" key="3">
    <source>
        <dbReference type="Proteomes" id="UP001443914"/>
    </source>
</evidence>
<reference evidence="2" key="1">
    <citation type="submission" date="2024-03" db="EMBL/GenBank/DDBJ databases">
        <title>WGS assembly of Saponaria officinalis var. Norfolk2.</title>
        <authorList>
            <person name="Jenkins J."/>
            <person name="Shu S."/>
            <person name="Grimwood J."/>
            <person name="Barry K."/>
            <person name="Goodstein D."/>
            <person name="Schmutz J."/>
            <person name="Leebens-Mack J."/>
            <person name="Osbourn A."/>
        </authorList>
    </citation>
    <scope>NUCLEOTIDE SEQUENCE [LARGE SCALE GENOMIC DNA]</scope>
    <source>
        <strain evidence="2">JIC</strain>
    </source>
</reference>
<protein>
    <submittedName>
        <fullName evidence="2">Uncharacterized protein</fullName>
    </submittedName>
</protein>
<dbReference type="AlphaFoldDB" id="A0AAW1GQQ0"/>
<feature type="region of interest" description="Disordered" evidence="1">
    <location>
        <begin position="63"/>
        <end position="90"/>
    </location>
</feature>